<feature type="domain" description="Protein kinase" evidence="10">
    <location>
        <begin position="815"/>
        <end position="1102"/>
    </location>
</feature>
<evidence type="ECO:0000256" key="7">
    <source>
        <dbReference type="SAM" id="MobiDB-lite"/>
    </source>
</evidence>
<dbReference type="InterPro" id="IPR011009">
    <property type="entry name" value="Kinase-like_dom_sf"/>
</dbReference>
<feature type="signal peptide" evidence="9">
    <location>
        <begin position="1"/>
        <end position="21"/>
    </location>
</feature>
<keyword evidence="6" id="KW-0547">Nucleotide-binding</keyword>
<evidence type="ECO:0000256" key="1">
    <source>
        <dbReference type="ARBA" id="ARBA00004167"/>
    </source>
</evidence>
<evidence type="ECO:0000313" key="11">
    <source>
        <dbReference type="EMBL" id="CAB3244828.1"/>
    </source>
</evidence>
<comment type="catalytic activity">
    <reaction evidence="5">
        <text>L-tyrosyl-[protein] + ATP = O-phospho-L-tyrosyl-[protein] + ADP + H(+)</text>
        <dbReference type="Rhea" id="RHEA:10596"/>
        <dbReference type="Rhea" id="RHEA-COMP:10136"/>
        <dbReference type="Rhea" id="RHEA-COMP:20101"/>
        <dbReference type="ChEBI" id="CHEBI:15378"/>
        <dbReference type="ChEBI" id="CHEBI:30616"/>
        <dbReference type="ChEBI" id="CHEBI:46858"/>
        <dbReference type="ChEBI" id="CHEBI:61978"/>
        <dbReference type="ChEBI" id="CHEBI:456216"/>
        <dbReference type="EC" id="2.7.10.1"/>
    </reaction>
</comment>
<dbReference type="AlphaFoldDB" id="A0A8S1BLV5"/>
<dbReference type="GO" id="GO:0005886">
    <property type="term" value="C:plasma membrane"/>
    <property type="evidence" value="ECO:0007669"/>
    <property type="project" value="TreeGrafter"/>
</dbReference>
<dbReference type="PANTHER" id="PTHR24416:SF611">
    <property type="entry name" value="TYROSINE-PROTEIN KINASE TRANSMEMBRANE RECEPTOR ROR"/>
    <property type="match status" value="1"/>
</dbReference>
<evidence type="ECO:0000256" key="6">
    <source>
        <dbReference type="PROSITE-ProRule" id="PRU10141"/>
    </source>
</evidence>
<dbReference type="OrthoDB" id="4062651at2759"/>
<feature type="compositionally biased region" description="Polar residues" evidence="7">
    <location>
        <begin position="1119"/>
        <end position="1130"/>
    </location>
</feature>
<evidence type="ECO:0000256" key="8">
    <source>
        <dbReference type="SAM" id="Phobius"/>
    </source>
</evidence>
<dbReference type="PROSITE" id="PS00107">
    <property type="entry name" value="PROTEIN_KINASE_ATP"/>
    <property type="match status" value="1"/>
</dbReference>
<accession>A0A8S1BLV5</accession>
<feature type="transmembrane region" description="Helical" evidence="8">
    <location>
        <begin position="756"/>
        <end position="779"/>
    </location>
</feature>
<dbReference type="InterPro" id="IPR050122">
    <property type="entry name" value="RTK"/>
</dbReference>
<evidence type="ECO:0000256" key="9">
    <source>
        <dbReference type="SAM" id="SignalP"/>
    </source>
</evidence>
<dbReference type="InterPro" id="IPR001828">
    <property type="entry name" value="ANF_lig-bd_rcpt"/>
</dbReference>
<dbReference type="InterPro" id="IPR017441">
    <property type="entry name" value="Protein_kinase_ATP_BS"/>
</dbReference>
<sequence length="1130" mass="127726">MWTPIALMAVVIINLFDSSNASSYCEYLGYRPPEQYLSEDGKEKSISLYWGSDPAHAASALFKVVLHRALGYQNVRLIKGPHSLNELAASVYFDSAGQYEDAILGLSTGWEPTLEPMRELNLAGATSGLGAPRLQDITANMLPARVRLYVHCPSKFKSIKQCEKVILWNFYTDADALKNCGFINDYSASRDHKAVVYIVQDSSNRTTERAKKLEARFNALLQFKELDRKSLFQKLHSANESFLFIDYDMWDHRAVISTVQELPCLSFEGLACVTELDTAIDMRVTDHFLLPEHATQIFQLAHIFHPSHESLIFILEHNANGTDIEEAACEWISNNNDTVYNDWVANYDAHIKHHELAVFYSTSDTNKETFSILLSNLQKEVYRLTGSNLNITLRHYYSLDNFNKSFVKSEIHYYMRHGIRQRLIGAVVGGDDKMTEEATAFDKMGLPVLFYDVTTVDVDSMESVWVTSGRSVHLALAMKHFVRKNNWIRVAVLSDSSDVAKKFLGDLLTCTADLREADKIALHDHTLEQVTPTESKKVLSKLQYENAHIIIVNTQSQDAVTILTTAAELDMNNEKEFIWIVREWVEYDKILNIIFFTISFCCPKKNELGSTGKNLKAEINDLWPRSAVALVDAVLTMAKGFEDVFLKYPQAREDPHSAKSIRQFEQSLIELSPIEGFAQELVFTKHSTEKAVLYLAEWQSGKRNTVSRWHVNAATKKVEFEHDYREPYFKTNPPHDGTSRCLTPTGDLYLPTCNDFYWIIAIIIITVAPLSVVLINRAIHRRLKKMRMNILRDLRAERDHRAAKLSTYLVDRKALKPRRQLGAGRFGCVKLADLLIPGSKTQIVAAKELRDHQNEREILREACILASLKHDNIIRLVGVCIDDGPTLVLMEVAFFGDLLHYLENRRYLAEGNKVTSDSIPELNKDYEEAAHVSAKELTRLAREASSALAYLALQGVIHRDVRASNCLVDAKRSLKLADFGLARETIVTGMDGNGEYACRRRGLFPVLWMAPESLMHGVFSTASDVYSLGVLFYELVTLGARPYGNISPLRVMRFVTSGGKPSMPRDATPQTIALAQLCWQREPDKRPTAARVVAYLAEHPYSLNPALDYEDDDADSGYGESSSTEILLPE</sequence>
<gene>
    <name evidence="11" type="ORF">APLA_LOCUS10176</name>
    <name evidence="12" type="ORF">APLA_LOCUS17057</name>
</gene>
<protein>
    <recommendedName>
        <fullName evidence="10">Protein kinase domain-containing protein</fullName>
    </recommendedName>
</protein>
<dbReference type="PANTHER" id="PTHR24416">
    <property type="entry name" value="TYROSINE-PROTEIN KINASE RECEPTOR"/>
    <property type="match status" value="1"/>
</dbReference>
<feature type="binding site" evidence="6">
    <location>
        <position position="847"/>
    </location>
    <ligand>
        <name>ATP</name>
        <dbReference type="ChEBI" id="CHEBI:30616"/>
    </ligand>
</feature>
<dbReference type="InterPro" id="IPR028082">
    <property type="entry name" value="Peripla_BP_I"/>
</dbReference>
<dbReference type="PROSITE" id="PS00109">
    <property type="entry name" value="PROTEIN_KINASE_TYR"/>
    <property type="match status" value="1"/>
</dbReference>
<dbReference type="Pfam" id="PF07714">
    <property type="entry name" value="PK_Tyr_Ser-Thr"/>
    <property type="match status" value="1"/>
</dbReference>
<dbReference type="Gene3D" id="3.40.50.2300">
    <property type="match status" value="1"/>
</dbReference>
<keyword evidence="3 8" id="KW-1133">Transmembrane helix</keyword>
<evidence type="ECO:0000256" key="2">
    <source>
        <dbReference type="ARBA" id="ARBA00022692"/>
    </source>
</evidence>
<dbReference type="SMART" id="SM00219">
    <property type="entry name" value="TyrKc"/>
    <property type="match status" value="1"/>
</dbReference>
<keyword evidence="6" id="KW-0067">ATP-binding</keyword>
<dbReference type="InterPro" id="IPR008266">
    <property type="entry name" value="Tyr_kinase_AS"/>
</dbReference>
<keyword evidence="13" id="KW-1185">Reference proteome</keyword>
<evidence type="ECO:0000256" key="5">
    <source>
        <dbReference type="ARBA" id="ARBA00051243"/>
    </source>
</evidence>
<dbReference type="InterPro" id="IPR001245">
    <property type="entry name" value="Ser-Thr/Tyr_kinase_cat_dom"/>
</dbReference>
<dbReference type="PROSITE" id="PS50011">
    <property type="entry name" value="PROTEIN_KINASE_DOM"/>
    <property type="match status" value="1"/>
</dbReference>
<organism evidence="12 14">
    <name type="scientific">Arctia plantaginis</name>
    <name type="common">Wood tiger moth</name>
    <name type="synonym">Phalaena plantaginis</name>
    <dbReference type="NCBI Taxonomy" id="874455"/>
    <lineage>
        <taxon>Eukaryota</taxon>
        <taxon>Metazoa</taxon>
        <taxon>Ecdysozoa</taxon>
        <taxon>Arthropoda</taxon>
        <taxon>Hexapoda</taxon>
        <taxon>Insecta</taxon>
        <taxon>Pterygota</taxon>
        <taxon>Neoptera</taxon>
        <taxon>Endopterygota</taxon>
        <taxon>Lepidoptera</taxon>
        <taxon>Glossata</taxon>
        <taxon>Ditrysia</taxon>
        <taxon>Noctuoidea</taxon>
        <taxon>Erebidae</taxon>
        <taxon>Arctiinae</taxon>
        <taxon>Arctia</taxon>
    </lineage>
</organism>
<name>A0A8S1BLV5_ARCPL</name>
<dbReference type="EMBL" id="CADEBC010000522">
    <property type="protein sequence ID" value="CAB3244828.1"/>
    <property type="molecule type" value="Genomic_DNA"/>
</dbReference>
<dbReference type="InterPro" id="IPR000719">
    <property type="entry name" value="Prot_kinase_dom"/>
</dbReference>
<dbReference type="PRINTS" id="PR00109">
    <property type="entry name" value="TYRKINASE"/>
</dbReference>
<dbReference type="GO" id="GO:0005524">
    <property type="term" value="F:ATP binding"/>
    <property type="evidence" value="ECO:0007669"/>
    <property type="project" value="UniProtKB-UniRule"/>
</dbReference>
<dbReference type="SUPFAM" id="SSF56112">
    <property type="entry name" value="Protein kinase-like (PK-like)"/>
    <property type="match status" value="1"/>
</dbReference>
<reference evidence="13 14" key="1">
    <citation type="submission" date="2020-04" db="EMBL/GenBank/DDBJ databases">
        <authorList>
            <person name="Wallbank WR R."/>
            <person name="Pardo Diaz C."/>
            <person name="Kozak K."/>
            <person name="Martin S."/>
            <person name="Jiggins C."/>
            <person name="Moest M."/>
            <person name="Warren A I."/>
            <person name="Byers J.R.P. K."/>
            <person name="Montejo-Kovacevich G."/>
            <person name="Yen C E."/>
        </authorList>
    </citation>
    <scope>NUCLEOTIDE SEQUENCE [LARGE SCALE GENOMIC DNA]</scope>
</reference>
<proteinExistence type="predicted"/>
<dbReference type="InterPro" id="IPR020635">
    <property type="entry name" value="Tyr_kinase_cat_dom"/>
</dbReference>
<evidence type="ECO:0000256" key="3">
    <source>
        <dbReference type="ARBA" id="ARBA00022989"/>
    </source>
</evidence>
<dbReference type="Proteomes" id="UP000494106">
    <property type="component" value="Unassembled WGS sequence"/>
</dbReference>
<comment type="caution">
    <text evidence="12">The sequence shown here is derived from an EMBL/GenBank/DDBJ whole genome shotgun (WGS) entry which is preliminary data.</text>
</comment>
<feature type="chain" id="PRO_5036434413" description="Protein kinase domain-containing protein" evidence="9">
    <location>
        <begin position="22"/>
        <end position="1130"/>
    </location>
</feature>
<evidence type="ECO:0000256" key="4">
    <source>
        <dbReference type="ARBA" id="ARBA00023136"/>
    </source>
</evidence>
<dbReference type="SUPFAM" id="SSF53822">
    <property type="entry name" value="Periplasmic binding protein-like I"/>
    <property type="match status" value="1"/>
</dbReference>
<keyword evidence="4 8" id="KW-0472">Membrane</keyword>
<dbReference type="Gene3D" id="3.30.200.20">
    <property type="entry name" value="Phosphorylase Kinase, domain 1"/>
    <property type="match status" value="1"/>
</dbReference>
<dbReference type="Gene3D" id="1.10.510.10">
    <property type="entry name" value="Transferase(Phosphotransferase) domain 1"/>
    <property type="match status" value="1"/>
</dbReference>
<evidence type="ECO:0000259" key="10">
    <source>
        <dbReference type="PROSITE" id="PS50011"/>
    </source>
</evidence>
<keyword evidence="9" id="KW-0732">Signal</keyword>
<keyword evidence="2 8" id="KW-0812">Transmembrane</keyword>
<evidence type="ECO:0000313" key="13">
    <source>
        <dbReference type="Proteomes" id="UP000494106"/>
    </source>
</evidence>
<dbReference type="GO" id="GO:0004714">
    <property type="term" value="F:transmembrane receptor protein tyrosine kinase activity"/>
    <property type="evidence" value="ECO:0007669"/>
    <property type="project" value="UniProtKB-EC"/>
</dbReference>
<feature type="region of interest" description="Disordered" evidence="7">
    <location>
        <begin position="1106"/>
        <end position="1130"/>
    </location>
</feature>
<evidence type="ECO:0000313" key="12">
    <source>
        <dbReference type="EMBL" id="CAB3260570.1"/>
    </source>
</evidence>
<dbReference type="CDD" id="cd00192">
    <property type="entry name" value="PTKc"/>
    <property type="match status" value="1"/>
</dbReference>
<comment type="subcellular location">
    <subcellularLocation>
        <location evidence="1">Membrane</location>
        <topology evidence="1">Single-pass membrane protein</topology>
    </subcellularLocation>
</comment>
<evidence type="ECO:0000313" key="14">
    <source>
        <dbReference type="Proteomes" id="UP000494256"/>
    </source>
</evidence>
<dbReference type="GO" id="GO:0043235">
    <property type="term" value="C:receptor complex"/>
    <property type="evidence" value="ECO:0007669"/>
    <property type="project" value="TreeGrafter"/>
</dbReference>
<dbReference type="EMBL" id="CADEBD010000857">
    <property type="protein sequence ID" value="CAB3260570.1"/>
    <property type="molecule type" value="Genomic_DNA"/>
</dbReference>
<dbReference type="GO" id="GO:0007169">
    <property type="term" value="P:cell surface receptor protein tyrosine kinase signaling pathway"/>
    <property type="evidence" value="ECO:0007669"/>
    <property type="project" value="TreeGrafter"/>
</dbReference>
<dbReference type="Pfam" id="PF01094">
    <property type="entry name" value="ANF_receptor"/>
    <property type="match status" value="1"/>
</dbReference>
<dbReference type="Proteomes" id="UP000494256">
    <property type="component" value="Unassembled WGS sequence"/>
</dbReference>